<dbReference type="InterPro" id="IPR011990">
    <property type="entry name" value="TPR-like_helical_dom_sf"/>
</dbReference>
<protein>
    <submittedName>
        <fullName evidence="1">Tetratricopeptide repeat protein</fullName>
    </submittedName>
</protein>
<dbReference type="Gene3D" id="1.25.40.10">
    <property type="entry name" value="Tetratricopeptide repeat domain"/>
    <property type="match status" value="1"/>
</dbReference>
<dbReference type="EMBL" id="QWDM01000260">
    <property type="protein sequence ID" value="RUT67499.1"/>
    <property type="molecule type" value="Genomic_DNA"/>
</dbReference>
<comment type="caution">
    <text evidence="1">The sequence shown here is derived from an EMBL/GenBank/DDBJ whole genome shotgun (WGS) entry which is preliminary data.</text>
</comment>
<dbReference type="AlphaFoldDB" id="A0A433ZZC9"/>
<accession>A0A433ZZC9</accession>
<dbReference type="Proteomes" id="UP000288102">
    <property type="component" value="Unassembled WGS sequence"/>
</dbReference>
<dbReference type="Pfam" id="PF13424">
    <property type="entry name" value="TPR_12"/>
    <property type="match status" value="1"/>
</dbReference>
<evidence type="ECO:0000313" key="2">
    <source>
        <dbReference type="Proteomes" id="UP000288102"/>
    </source>
</evidence>
<gene>
    <name evidence="1" type="ORF">D0817_26120</name>
</gene>
<reference evidence="2" key="1">
    <citation type="journal article" date="2019" name="Syst. Appl. Microbiol.">
        <title>Flavobacterium circumlabens sp. nov. and Flavobacterium cupreum sp. nov., two psychrotrophic species isolated from Antarctic environmental samples.</title>
        <authorList>
            <person name="Kralova S."/>
            <person name="Busse H.-J."/>
            <person name="Svec P."/>
            <person name="Maslanova I."/>
            <person name="Stankova E."/>
            <person name="Bartak M."/>
            <person name="Sedlacek I."/>
        </authorList>
    </citation>
    <scope>NUCLEOTIDE SEQUENCE [LARGE SCALE GENOMIC DNA]</scope>
    <source>
        <strain evidence="2">CCM 8825</strain>
    </source>
</reference>
<feature type="non-terminal residue" evidence="1">
    <location>
        <position position="92"/>
    </location>
</feature>
<sequence>QVGSVYSRSGDNTNSLLYYKRALVAMERELGPDHPSLAVGIANVGAGEGNAGNYETAIALTKRGLTLQEKQGKSTLAVANTLNNLAFLYGKM</sequence>
<evidence type="ECO:0000313" key="1">
    <source>
        <dbReference type="EMBL" id="RUT67499.1"/>
    </source>
</evidence>
<keyword evidence="2" id="KW-1185">Reference proteome</keyword>
<dbReference type="OrthoDB" id="1119265at2"/>
<organism evidence="1 2">
    <name type="scientific">Flavobacterium cupreum</name>
    <dbReference type="NCBI Taxonomy" id="2133766"/>
    <lineage>
        <taxon>Bacteria</taxon>
        <taxon>Pseudomonadati</taxon>
        <taxon>Bacteroidota</taxon>
        <taxon>Flavobacteriia</taxon>
        <taxon>Flavobacteriales</taxon>
        <taxon>Flavobacteriaceae</taxon>
        <taxon>Flavobacterium</taxon>
    </lineage>
</organism>
<feature type="non-terminal residue" evidence="1">
    <location>
        <position position="1"/>
    </location>
</feature>
<name>A0A433ZZC9_9FLAO</name>
<dbReference type="SUPFAM" id="SSF48452">
    <property type="entry name" value="TPR-like"/>
    <property type="match status" value="1"/>
</dbReference>
<proteinExistence type="predicted"/>